<dbReference type="PANTHER" id="PTHR16220:SF0">
    <property type="entry name" value="WD REPEAT-CONTAINING PROTEIN WRAP73"/>
    <property type="match status" value="1"/>
</dbReference>
<comment type="caution">
    <text evidence="2">The sequence shown here is derived from an EMBL/GenBank/DDBJ whole genome shotgun (WGS) entry which is preliminary data.</text>
</comment>
<sequence>MNFSEVFKLSNQLCKFSPDGKYLVSGRRAWAEVGRSVGTPGRGAEAAAGPGVQAAGGSAGRDAGRGPGQVAWAQGLVTCRRQASCVQYRLVVREARSLQVLQLYTCLDQVQHVEWSADSLFILCAMYKRGLVQVRGWCSGFRLSAAWGFATASLLDQVWSLEQPEWHCRIDEGSAGLVASCWSPDGRHILNTTEFHLRITVWSLCTKSVSYIKYPKACQQGITFSRDGRYLALAERRDCKDYVSIFVCSDWQLLRHFDTDTQDLAGIEWAPNGCVLAAWDTCLEVGGALLFIRSCLGCRAVDSRSRPPASPLCLVTTSPSGRPSLCRGQSLALRALASRLSSCARRLSGRSANGRPSRLQYKVLLYSLDGRLLAAYCAYEWSLGIKSVAWSPSSQFLAVGSYDGKVGRAPAVGSPRTARVAGVPTQCVSYVGLPQVRILNHVTWKMLTEFGHPAAISDPRVVVYKEAEKSPRGALGRPACPPPRAPRASVSLSSFVERGSLSPTCQRPCLLSRHLAAQPGSFPGGVAFVDGHEIAAGPVSLQTLKPAADRANPKIGVGALAFSPDSYFLATRNDNVPNAVWVWDMQKLRLFVVLEQLGPVRSFQWDPQQPRLAICSGGSKVYLWSPAGCVSVQVPGEGDFQVLSLCWHVTGASLALLSKDHFCLCFLETEDEADGALGQLGPTR</sequence>
<organism evidence="2 3">
    <name type="scientific">Cnephaeus nilssonii</name>
    <name type="common">Northern bat</name>
    <name type="synonym">Eptesicus nilssonii</name>
    <dbReference type="NCBI Taxonomy" id="3371016"/>
    <lineage>
        <taxon>Eukaryota</taxon>
        <taxon>Metazoa</taxon>
        <taxon>Chordata</taxon>
        <taxon>Craniata</taxon>
        <taxon>Vertebrata</taxon>
        <taxon>Euteleostomi</taxon>
        <taxon>Mammalia</taxon>
        <taxon>Eutheria</taxon>
        <taxon>Laurasiatheria</taxon>
        <taxon>Chiroptera</taxon>
        <taxon>Yangochiroptera</taxon>
        <taxon>Vespertilionidae</taxon>
        <taxon>Cnephaeus</taxon>
    </lineage>
</organism>
<dbReference type="SMART" id="SM00320">
    <property type="entry name" value="WD40"/>
    <property type="match status" value="3"/>
</dbReference>
<evidence type="ECO:0000256" key="1">
    <source>
        <dbReference type="SAM" id="MobiDB-lite"/>
    </source>
</evidence>
<reference evidence="2" key="1">
    <citation type="submission" date="2023-06" db="EMBL/GenBank/DDBJ databases">
        <title>Reference genome for the Northern bat (Eptesicus nilssonii), a most northern bat species.</title>
        <authorList>
            <person name="Laine V.N."/>
            <person name="Pulliainen A.T."/>
            <person name="Lilley T.M."/>
        </authorList>
    </citation>
    <scope>NUCLEOTIDE SEQUENCE</scope>
    <source>
        <strain evidence="2">BLF_Eptnil</strain>
        <tissue evidence="2">Kidney</tissue>
    </source>
</reference>
<evidence type="ECO:0008006" key="4">
    <source>
        <dbReference type="Google" id="ProtNLM"/>
    </source>
</evidence>
<dbReference type="EMBL" id="JAULJE010000008">
    <property type="protein sequence ID" value="KAK1340571.1"/>
    <property type="molecule type" value="Genomic_DNA"/>
</dbReference>
<dbReference type="Gene3D" id="2.130.10.10">
    <property type="entry name" value="YVTN repeat-like/Quinoprotein amine dehydrogenase"/>
    <property type="match status" value="2"/>
</dbReference>
<dbReference type="Proteomes" id="UP001177744">
    <property type="component" value="Unassembled WGS sequence"/>
</dbReference>
<dbReference type="SUPFAM" id="SSF69322">
    <property type="entry name" value="Tricorn protease domain 2"/>
    <property type="match status" value="1"/>
</dbReference>
<name>A0AA40I043_CNENI</name>
<proteinExistence type="predicted"/>
<gene>
    <name evidence="2" type="ORF">QTO34_019142</name>
</gene>
<evidence type="ECO:0000313" key="2">
    <source>
        <dbReference type="EMBL" id="KAK1340571.1"/>
    </source>
</evidence>
<protein>
    <recommendedName>
        <fullName evidence="4">WD repeat-containing protein WRAP73</fullName>
    </recommendedName>
</protein>
<keyword evidence="3" id="KW-1185">Reference proteome</keyword>
<dbReference type="GO" id="GO:0005815">
    <property type="term" value="C:microtubule organizing center"/>
    <property type="evidence" value="ECO:0007669"/>
    <property type="project" value="TreeGrafter"/>
</dbReference>
<dbReference type="InterPro" id="IPR052778">
    <property type="entry name" value="Centrosome-WD_assoc"/>
</dbReference>
<feature type="non-terminal residue" evidence="2">
    <location>
        <position position="684"/>
    </location>
</feature>
<dbReference type="Pfam" id="PF00400">
    <property type="entry name" value="WD40"/>
    <property type="match status" value="1"/>
</dbReference>
<dbReference type="GO" id="GO:1990811">
    <property type="term" value="C:MWP complex"/>
    <property type="evidence" value="ECO:0007669"/>
    <property type="project" value="TreeGrafter"/>
</dbReference>
<feature type="compositionally biased region" description="Low complexity" evidence="1">
    <location>
        <begin position="38"/>
        <end position="56"/>
    </location>
</feature>
<feature type="region of interest" description="Disordered" evidence="1">
    <location>
        <begin position="38"/>
        <end position="63"/>
    </location>
</feature>
<accession>A0AA40I043</accession>
<evidence type="ECO:0000313" key="3">
    <source>
        <dbReference type="Proteomes" id="UP001177744"/>
    </source>
</evidence>
<dbReference type="PANTHER" id="PTHR16220">
    <property type="entry name" value="WD REPEAT PROTEIN 8-RELATED"/>
    <property type="match status" value="1"/>
</dbReference>
<dbReference type="InterPro" id="IPR001680">
    <property type="entry name" value="WD40_rpt"/>
</dbReference>
<dbReference type="InterPro" id="IPR015943">
    <property type="entry name" value="WD40/YVTN_repeat-like_dom_sf"/>
</dbReference>
<dbReference type="AlphaFoldDB" id="A0AA40I043"/>